<accession>Q9XAX3</accession>
<reference evidence="1" key="3">
    <citation type="journal article" date="2000" name="J. Bacteriol.">
        <title>Characterization of the endogenous plasmid from Pseudomonas alcaligenes NCIB 9867: DNA sequence and mechanism of transfer.</title>
        <authorList>
            <person name="Kwong S.M."/>
            <person name="Yeo C.C."/>
            <person name="Suwanto A."/>
            <person name="Poh C.L."/>
        </authorList>
    </citation>
    <scope>NUCLEOTIDE SEQUENCE</scope>
    <source>
        <strain evidence="1">NCIB 9867</strain>
        <plasmid evidence="1">pRA2</plasmid>
    </source>
</reference>
<reference evidence="1" key="2">
    <citation type="journal article" date="1998" name="FEMS Microbiol. Lett.">
        <title>Tn5563, a transposon encoding putative mercuric ion transport proteins located on plasmid pRA2 of Pseudomonas alcaligenes.</title>
        <authorList>
            <person name="Yeo C.C."/>
            <person name="Tham J.M."/>
            <person name="Kwong S.M."/>
            <person name="Yiin S."/>
            <person name="Poh C.L."/>
        </authorList>
    </citation>
    <scope>NUCLEOTIDE SEQUENCE</scope>
    <source>
        <strain evidence="1">NCIB 9867</strain>
        <plasmid evidence="1">pRA2</plasmid>
    </source>
</reference>
<reference evidence="1" key="1">
    <citation type="journal article" date="1998" name="FEMS Microbiol. Lett.">
        <title>Sequence analysis of plasmid pRA2 from Pseudomonas alcaligenes NCIB 9867 (P25X) reveals a novel replication region.</title>
        <authorList>
            <person name="Kwong S.M."/>
            <person name="Yeo C.C."/>
            <person name="Chuah D."/>
            <person name="Poh C.L."/>
        </authorList>
    </citation>
    <scope>NUCLEOTIDE SEQUENCE</scope>
    <source>
        <strain evidence="1">NCIB 9867</strain>
        <plasmid evidence="1">pRA2</plasmid>
    </source>
</reference>
<dbReference type="AlphaFoldDB" id="Q9XAX3"/>
<gene>
    <name evidence="1" type="primary">repB</name>
</gene>
<protein>
    <submittedName>
        <fullName evidence="1">RepB</fullName>
    </submittedName>
</protein>
<keyword evidence="1" id="KW-0614">Plasmid</keyword>
<evidence type="ECO:0000313" key="1">
    <source>
        <dbReference type="EMBL" id="AAD40329.1"/>
    </source>
</evidence>
<dbReference type="RefSeq" id="WP_011178350.1">
    <property type="nucleotide sequence ID" value="NC_005909.1"/>
</dbReference>
<dbReference type="EMBL" id="U88088">
    <property type="protein sequence ID" value="AAD40329.1"/>
    <property type="molecule type" value="Genomic_DNA"/>
</dbReference>
<proteinExistence type="predicted"/>
<sequence length="80" mass="8810">MAVELSVMRKLFEGGALKAAIVAPAPLEKGAWVLIVERIDGQMEHMTVARSTRQKIYKTLESVSADAVRVGFREVRVQVA</sequence>
<geneLocation type="plasmid" evidence="1">
    <name>pRA2</name>
</geneLocation>
<organism evidence="1">
    <name type="scientific">Aquipseudomonas alcaligenes</name>
    <name type="common">Pseudomonas alcaligenes</name>
    <dbReference type="NCBI Taxonomy" id="43263"/>
    <lineage>
        <taxon>Bacteria</taxon>
        <taxon>Pseudomonadati</taxon>
        <taxon>Pseudomonadota</taxon>
        <taxon>Gammaproteobacteria</taxon>
        <taxon>Pseudomonadales</taxon>
        <taxon>Pseudomonadaceae</taxon>
        <taxon>Aquipseudomonas</taxon>
    </lineage>
</organism>
<name>Q9XAX3_AQUAC</name>